<name>A0A1E4SV87_9ASCO</name>
<dbReference type="InterPro" id="IPR011990">
    <property type="entry name" value="TPR-like_helical_dom_sf"/>
</dbReference>
<accession>A0A1E4SV87</accession>
<dbReference type="Gene3D" id="1.25.40.10">
    <property type="entry name" value="Tetratricopeptide repeat domain"/>
    <property type="match status" value="1"/>
</dbReference>
<gene>
    <name evidence="1" type="ORF">CANARDRAFT_25062</name>
</gene>
<organism evidence="1 2">
    <name type="scientific">[Candida] arabinofermentans NRRL YB-2248</name>
    <dbReference type="NCBI Taxonomy" id="983967"/>
    <lineage>
        <taxon>Eukaryota</taxon>
        <taxon>Fungi</taxon>
        <taxon>Dikarya</taxon>
        <taxon>Ascomycota</taxon>
        <taxon>Saccharomycotina</taxon>
        <taxon>Pichiomycetes</taxon>
        <taxon>Pichiales</taxon>
        <taxon>Pichiaceae</taxon>
        <taxon>Ogataea</taxon>
        <taxon>Ogataea/Candida clade</taxon>
    </lineage>
</organism>
<reference evidence="2" key="1">
    <citation type="submission" date="2016-04" db="EMBL/GenBank/DDBJ databases">
        <title>Comparative genomics of biotechnologically important yeasts.</title>
        <authorList>
            <consortium name="DOE Joint Genome Institute"/>
            <person name="Riley R."/>
            <person name="Haridas S."/>
            <person name="Wolfe K.H."/>
            <person name="Lopes M.R."/>
            <person name="Hittinger C.T."/>
            <person name="Goker M."/>
            <person name="Salamov A."/>
            <person name="Wisecaver J."/>
            <person name="Long T.M."/>
            <person name="Aerts A.L."/>
            <person name="Barry K."/>
            <person name="Choi C."/>
            <person name="Clum A."/>
            <person name="Coughlan A.Y."/>
            <person name="Deshpande S."/>
            <person name="Douglass A.P."/>
            <person name="Hanson S.J."/>
            <person name="Klenk H.-P."/>
            <person name="Labutti K."/>
            <person name="Lapidus A."/>
            <person name="Lindquist E."/>
            <person name="Lipzen A."/>
            <person name="Meier-Kolthoff J.P."/>
            <person name="Ohm R.A."/>
            <person name="Otillar R.P."/>
            <person name="Pangilinan J."/>
            <person name="Peng Y."/>
            <person name="Rokas A."/>
            <person name="Rosa C.A."/>
            <person name="Scheuner C."/>
            <person name="Sibirny A.A."/>
            <person name="Slot J.C."/>
            <person name="Stielow J.B."/>
            <person name="Sun H."/>
            <person name="Kurtzman C.P."/>
            <person name="Blackwell M."/>
            <person name="Grigoriev I.V."/>
            <person name="Jeffries T.W."/>
        </authorList>
    </citation>
    <scope>NUCLEOTIDE SEQUENCE [LARGE SCALE GENOMIC DNA]</scope>
    <source>
        <strain evidence="2">NRRL YB-2248</strain>
    </source>
</reference>
<evidence type="ECO:0000313" key="2">
    <source>
        <dbReference type="Proteomes" id="UP000094801"/>
    </source>
</evidence>
<proteinExistence type="predicted"/>
<dbReference type="Proteomes" id="UP000094801">
    <property type="component" value="Unassembled WGS sequence"/>
</dbReference>
<dbReference type="EMBL" id="KV453864">
    <property type="protein sequence ID" value="ODV83414.1"/>
    <property type="molecule type" value="Genomic_DNA"/>
</dbReference>
<dbReference type="AlphaFoldDB" id="A0A1E4SV87"/>
<keyword evidence="2" id="KW-1185">Reference proteome</keyword>
<protein>
    <submittedName>
        <fullName evidence="1">Uncharacterized protein</fullName>
    </submittedName>
</protein>
<evidence type="ECO:0000313" key="1">
    <source>
        <dbReference type="EMBL" id="ODV83414.1"/>
    </source>
</evidence>
<sequence>MQPLYERLVSSYVILHNQIHTGQIRRTIHSLSPTRTRTKTRTRTWTNKIIHLDLITVRYSRHYQHSRTNLQDTKKVLVDTELINKFPFQTVAPSWTPVDSSLDLDEFEKDSIWDSFNHISSEFHVFESSTISNKKRVKRDTLIEDSKEKKHTKIAKKFNAILKGKPNESTKVRDLFIIRFKQCFNIDEYNVPSTIDRRRHYKKFMRWKPLSNKLPNFPHSNLTKQTFNKYIDDLVYYNHEKHTSNEQLCRLLVDFLIHAPRFEFVLTTDSINNMIEFFVRCGQLNLVNLAIEKLEDLDGQAPNIRTFNALLVGIQESYKNTADGRSEWFFIDLGNLAVNVFEIMSQLKIQPDNSTFLISYDMFNNAHFKLEMMKLMISCGVCLNHKLYDISKDTYNYVTKKKPSKGSTTQRRIHSIEEHKRLLLDMGILDNVYKTEEFIDKTIFQSVIDALLFDQNKPIQAFEFINKDPKKVNVRIISSFTRYFITNGRNQIWNSIACLNYFKDTFPNRVDYNSMKFKAFVIHPLLSTFNTHPFGGTTANVKTNGGYHDPMPADIYTDFFQLYKILLKESGYNESIPEFQLEKYRSIDYKLQLFEKNDYKEFVELVMFNNGKDRTCVTSELTTQEQHFKHHVMDIRWSIVNGVPLLNNSRSGGYLAKAAKLGSL</sequence>